<accession>A0ABW2GN17</accession>
<dbReference type="SMART" id="SM00418">
    <property type="entry name" value="HTH_ARSR"/>
    <property type="match status" value="1"/>
</dbReference>
<dbReference type="PANTHER" id="PTHR33154">
    <property type="entry name" value="TRANSCRIPTIONAL REGULATOR, ARSR FAMILY"/>
    <property type="match status" value="1"/>
</dbReference>
<dbReference type="InterPro" id="IPR011991">
    <property type="entry name" value="ArsR-like_HTH"/>
</dbReference>
<keyword evidence="2" id="KW-0238">DNA-binding</keyword>
<dbReference type="Proteomes" id="UP001596392">
    <property type="component" value="Unassembled WGS sequence"/>
</dbReference>
<keyword evidence="6" id="KW-1185">Reference proteome</keyword>
<dbReference type="Gene3D" id="1.10.10.10">
    <property type="entry name" value="Winged helix-like DNA-binding domain superfamily/Winged helix DNA-binding domain"/>
    <property type="match status" value="1"/>
</dbReference>
<sequence>MVISVSGDAPAEVLRLLADPARAAIVDALAAGPACTCHLVEDLGLSQPNVSNHLRALRHAGVVKAEPYGRYTYYHLNADALDAAAAHFSELAARARATSDNRREC</sequence>
<evidence type="ECO:0000313" key="6">
    <source>
        <dbReference type="Proteomes" id="UP001596392"/>
    </source>
</evidence>
<gene>
    <name evidence="5" type="ORF">ACFQO7_02450</name>
</gene>
<proteinExistence type="predicted"/>
<keyword evidence="1" id="KW-0805">Transcription regulation</keyword>
<dbReference type="Pfam" id="PF01022">
    <property type="entry name" value="HTH_5"/>
    <property type="match status" value="1"/>
</dbReference>
<dbReference type="InterPro" id="IPR036388">
    <property type="entry name" value="WH-like_DNA-bd_sf"/>
</dbReference>
<dbReference type="InterPro" id="IPR036390">
    <property type="entry name" value="WH_DNA-bd_sf"/>
</dbReference>
<dbReference type="EMBL" id="JBHTAC010000002">
    <property type="protein sequence ID" value="MFC7241332.1"/>
    <property type="molecule type" value="Genomic_DNA"/>
</dbReference>
<dbReference type="NCBIfam" id="NF033788">
    <property type="entry name" value="HTH_metalloreg"/>
    <property type="match status" value="1"/>
</dbReference>
<comment type="caution">
    <text evidence="5">The sequence shown here is derived from an EMBL/GenBank/DDBJ whole genome shotgun (WGS) entry which is preliminary data.</text>
</comment>
<dbReference type="PRINTS" id="PR00778">
    <property type="entry name" value="HTHARSR"/>
</dbReference>
<name>A0ABW2GN17_9ACTN</name>
<evidence type="ECO:0000256" key="1">
    <source>
        <dbReference type="ARBA" id="ARBA00023015"/>
    </source>
</evidence>
<dbReference type="CDD" id="cd00090">
    <property type="entry name" value="HTH_ARSR"/>
    <property type="match status" value="1"/>
</dbReference>
<reference evidence="6" key="1">
    <citation type="journal article" date="2019" name="Int. J. Syst. Evol. Microbiol.">
        <title>The Global Catalogue of Microorganisms (GCM) 10K type strain sequencing project: providing services to taxonomists for standard genome sequencing and annotation.</title>
        <authorList>
            <consortium name="The Broad Institute Genomics Platform"/>
            <consortium name="The Broad Institute Genome Sequencing Center for Infectious Disease"/>
            <person name="Wu L."/>
            <person name="Ma J."/>
        </authorList>
    </citation>
    <scope>NUCLEOTIDE SEQUENCE [LARGE SCALE GENOMIC DNA]</scope>
    <source>
        <strain evidence="6">CGMCC 1.9106</strain>
    </source>
</reference>
<evidence type="ECO:0000259" key="4">
    <source>
        <dbReference type="PROSITE" id="PS50987"/>
    </source>
</evidence>
<dbReference type="PROSITE" id="PS50987">
    <property type="entry name" value="HTH_ARSR_2"/>
    <property type="match status" value="1"/>
</dbReference>
<keyword evidence="3" id="KW-0804">Transcription</keyword>
<evidence type="ECO:0000256" key="3">
    <source>
        <dbReference type="ARBA" id="ARBA00023163"/>
    </source>
</evidence>
<dbReference type="InterPro" id="IPR051081">
    <property type="entry name" value="HTH_MetalResp_TranReg"/>
</dbReference>
<dbReference type="SUPFAM" id="SSF46785">
    <property type="entry name" value="Winged helix' DNA-binding domain"/>
    <property type="match status" value="1"/>
</dbReference>
<evidence type="ECO:0000313" key="5">
    <source>
        <dbReference type="EMBL" id="MFC7241332.1"/>
    </source>
</evidence>
<dbReference type="InterPro" id="IPR001845">
    <property type="entry name" value="HTH_ArsR_DNA-bd_dom"/>
</dbReference>
<dbReference type="RefSeq" id="WP_376804805.1">
    <property type="nucleotide sequence ID" value="NZ_JBHTAC010000002.1"/>
</dbReference>
<evidence type="ECO:0000256" key="2">
    <source>
        <dbReference type="ARBA" id="ARBA00023125"/>
    </source>
</evidence>
<organism evidence="5 6">
    <name type="scientific">Catellatospora aurea</name>
    <dbReference type="NCBI Taxonomy" id="1337874"/>
    <lineage>
        <taxon>Bacteria</taxon>
        <taxon>Bacillati</taxon>
        <taxon>Actinomycetota</taxon>
        <taxon>Actinomycetes</taxon>
        <taxon>Micromonosporales</taxon>
        <taxon>Micromonosporaceae</taxon>
        <taxon>Catellatospora</taxon>
    </lineage>
</organism>
<protein>
    <submittedName>
        <fullName evidence="5">ArsR/SmtB family transcription factor</fullName>
    </submittedName>
</protein>
<feature type="domain" description="HTH arsR-type" evidence="4">
    <location>
        <begin position="2"/>
        <end position="103"/>
    </location>
</feature>
<dbReference type="PANTHER" id="PTHR33154:SF18">
    <property type="entry name" value="ARSENICAL RESISTANCE OPERON REPRESSOR"/>
    <property type="match status" value="1"/>
</dbReference>